<comment type="caution">
    <text evidence="1">The sequence shown here is derived from an EMBL/GenBank/DDBJ whole genome shotgun (WGS) entry which is preliminary data.</text>
</comment>
<sequence length="167" mass="18434">MSIPTDFSAVESNDYSYLFYARSNGTIALLKSSTTQEDNDTNYKASSIVASGNVVSTSAPRISAVSYKDKEGRNQIRVYYVGPKQAGKGFRLMELCQTNDGDWFDGSLNKNNITCDEKTLLSANVEWGKGDLKIFFQDPDGTPGVAWVVLGQTAWASHLLEPVPFKW</sequence>
<keyword evidence="2" id="KW-1185">Reference proteome</keyword>
<dbReference type="OrthoDB" id="4977986at2759"/>
<evidence type="ECO:0000313" key="1">
    <source>
        <dbReference type="EMBL" id="KAH7305496.1"/>
    </source>
</evidence>
<reference evidence="1" key="1">
    <citation type="journal article" date="2021" name="Nat. Commun.">
        <title>Genetic determinants of endophytism in the Arabidopsis root mycobiome.</title>
        <authorList>
            <person name="Mesny F."/>
            <person name="Miyauchi S."/>
            <person name="Thiergart T."/>
            <person name="Pickel B."/>
            <person name="Atanasova L."/>
            <person name="Karlsson M."/>
            <person name="Huettel B."/>
            <person name="Barry K.W."/>
            <person name="Haridas S."/>
            <person name="Chen C."/>
            <person name="Bauer D."/>
            <person name="Andreopoulos W."/>
            <person name="Pangilinan J."/>
            <person name="LaButti K."/>
            <person name="Riley R."/>
            <person name="Lipzen A."/>
            <person name="Clum A."/>
            <person name="Drula E."/>
            <person name="Henrissat B."/>
            <person name="Kohler A."/>
            <person name="Grigoriev I.V."/>
            <person name="Martin F.M."/>
            <person name="Hacquard S."/>
        </authorList>
    </citation>
    <scope>NUCLEOTIDE SEQUENCE</scope>
    <source>
        <strain evidence="1">MPI-CAGE-CH-0235</strain>
    </source>
</reference>
<name>A0A8K0WM31_9HYPO</name>
<proteinExistence type="predicted"/>
<protein>
    <recommendedName>
        <fullName evidence="3">Fucose-specific lectin</fullName>
    </recommendedName>
</protein>
<dbReference type="EMBL" id="JAGPNK010000018">
    <property type="protein sequence ID" value="KAH7305496.1"/>
    <property type="molecule type" value="Genomic_DNA"/>
</dbReference>
<evidence type="ECO:0008006" key="3">
    <source>
        <dbReference type="Google" id="ProtNLM"/>
    </source>
</evidence>
<dbReference type="Gene3D" id="2.120.10.70">
    <property type="entry name" value="Fucose-specific lectin"/>
    <property type="match status" value="1"/>
</dbReference>
<organism evidence="1 2">
    <name type="scientific">Stachybotrys elegans</name>
    <dbReference type="NCBI Taxonomy" id="80388"/>
    <lineage>
        <taxon>Eukaryota</taxon>
        <taxon>Fungi</taxon>
        <taxon>Dikarya</taxon>
        <taxon>Ascomycota</taxon>
        <taxon>Pezizomycotina</taxon>
        <taxon>Sordariomycetes</taxon>
        <taxon>Hypocreomycetidae</taxon>
        <taxon>Hypocreales</taxon>
        <taxon>Stachybotryaceae</taxon>
        <taxon>Stachybotrys</taxon>
    </lineage>
</organism>
<dbReference type="Proteomes" id="UP000813444">
    <property type="component" value="Unassembled WGS sequence"/>
</dbReference>
<gene>
    <name evidence="1" type="ORF">B0I35DRAFT_483852</name>
</gene>
<evidence type="ECO:0000313" key="2">
    <source>
        <dbReference type="Proteomes" id="UP000813444"/>
    </source>
</evidence>
<dbReference type="AlphaFoldDB" id="A0A8K0WM31"/>
<dbReference type="SUPFAM" id="SSF89372">
    <property type="entry name" value="Fucose-specific lectin"/>
    <property type="match status" value="1"/>
</dbReference>
<accession>A0A8K0WM31</accession>